<accession>A0A365Y0M2</accession>
<gene>
    <name evidence="2" type="ORF">DF182_01830</name>
</gene>
<protein>
    <recommendedName>
        <fullName evidence="1">DUF4397 domain-containing protein</fullName>
    </recommendedName>
</protein>
<organism evidence="2 3">
    <name type="scientific">Chitinophaga flava</name>
    <dbReference type="NCBI Taxonomy" id="2259036"/>
    <lineage>
        <taxon>Bacteria</taxon>
        <taxon>Pseudomonadati</taxon>
        <taxon>Bacteroidota</taxon>
        <taxon>Chitinophagia</taxon>
        <taxon>Chitinophagales</taxon>
        <taxon>Chitinophagaceae</taxon>
        <taxon>Chitinophaga</taxon>
    </lineage>
</organism>
<dbReference type="Pfam" id="PF14344">
    <property type="entry name" value="DUF4397"/>
    <property type="match status" value="1"/>
</dbReference>
<evidence type="ECO:0000313" key="2">
    <source>
        <dbReference type="EMBL" id="RBL91385.1"/>
    </source>
</evidence>
<dbReference type="Proteomes" id="UP000253410">
    <property type="component" value="Unassembled WGS sequence"/>
</dbReference>
<dbReference type="InterPro" id="IPR025510">
    <property type="entry name" value="DUF4397"/>
</dbReference>
<comment type="caution">
    <text evidence="2">The sequence shown here is derived from an EMBL/GenBank/DDBJ whole genome shotgun (WGS) entry which is preliminary data.</text>
</comment>
<dbReference type="OrthoDB" id="615056at2"/>
<reference evidence="2 3" key="1">
    <citation type="submission" date="2018-05" db="EMBL/GenBank/DDBJ databases">
        <title>Chitinophaga sp. K3CV102501T nov., isolated from isolated from a monsoon evergreen broad-leaved forest soil.</title>
        <authorList>
            <person name="Lv Y."/>
        </authorList>
    </citation>
    <scope>NUCLEOTIDE SEQUENCE [LARGE SCALE GENOMIC DNA]</scope>
    <source>
        <strain evidence="2 3">GDMCC 1.1325</strain>
    </source>
</reference>
<name>A0A365Y0M2_9BACT</name>
<dbReference type="EMBL" id="QFFJ01000001">
    <property type="protein sequence ID" value="RBL91385.1"/>
    <property type="molecule type" value="Genomic_DNA"/>
</dbReference>
<dbReference type="AlphaFoldDB" id="A0A365Y0M2"/>
<proteinExistence type="predicted"/>
<evidence type="ECO:0000259" key="1">
    <source>
        <dbReference type="Pfam" id="PF14344"/>
    </source>
</evidence>
<feature type="domain" description="DUF4397" evidence="1">
    <location>
        <begin position="332"/>
        <end position="420"/>
    </location>
</feature>
<keyword evidence="3" id="KW-1185">Reference proteome</keyword>
<sequence length="578" mass="63189">MIMQAVKYCLAILLLSGLWSCQKSKPDFLFEEQPQLPPLTSSTVRIMNMGRKATELLINDTLLTSRISPNIEGLYLDAQTRASLYFPSGRMGSSYTIPQRFIRQDGTAHIKIASMIYGSKDLVYPKDFDIREDVNNPTDYYNVLFGAHNSSEAVLVDSLFAVPRKISPPANPEHFRIRLLNLGSAPDMASLEGNMSLVLADGTKINPVTTSVAPGKYSDYIELPYGTYQFKVMTDDGRIIPGVPVNSEEQLKTVNSATGTLVTGNNPVVDKMITYAPIRTFQPGGVYTIMVCANYVFDYYQAGSNMTTPLALNSFRIITDVNESQNITYGRIQAVNAMPNTGVSVSVDNMPLNEGTLAFGKSSSYKTLITGTHTVTIKDATGNKLAEQQLSVSGSTNYSAWLYPDAGGKPVLKLIANNLSGSFYLNSGGKGDDGSNNQYAVTMPYWIRFLNLSTDVPEVTFTEANGDLLKGYLTFNATASQHLRQGQVVIEQPYVLFSPVLGLNKLMAYASQPGVLPGDWIRDIPVLNGSDFIAKPDLYKGMLPGYETGFYTVALTGSLHPKNPGDAPARLIIIKHNQ</sequence>
<evidence type="ECO:0000313" key="3">
    <source>
        <dbReference type="Proteomes" id="UP000253410"/>
    </source>
</evidence>